<reference evidence="2 3" key="1">
    <citation type="submission" date="2020-08" db="EMBL/GenBank/DDBJ databases">
        <title>Sequencing the genomes of 1000 actinobacteria strains.</title>
        <authorList>
            <person name="Klenk H.-P."/>
        </authorList>
    </citation>
    <scope>NUCLEOTIDE SEQUENCE [LARGE SCALE GENOMIC DNA]</scope>
    <source>
        <strain evidence="2 3">DSM 45784</strain>
    </source>
</reference>
<evidence type="ECO:0000313" key="2">
    <source>
        <dbReference type="EMBL" id="MBB4705811.1"/>
    </source>
</evidence>
<dbReference type="GO" id="GO:0003677">
    <property type="term" value="F:DNA binding"/>
    <property type="evidence" value="ECO:0007669"/>
    <property type="project" value="InterPro"/>
</dbReference>
<evidence type="ECO:0000313" key="3">
    <source>
        <dbReference type="Proteomes" id="UP000542210"/>
    </source>
</evidence>
<dbReference type="AlphaFoldDB" id="A0A7W7DFS8"/>
<gene>
    <name evidence="2" type="ORF">BJ982_007355</name>
</gene>
<evidence type="ECO:0000256" key="1">
    <source>
        <dbReference type="SAM" id="Coils"/>
    </source>
</evidence>
<accession>A0A7W7DFS8</accession>
<keyword evidence="3" id="KW-1185">Reference proteome</keyword>
<dbReference type="SUPFAM" id="SSF47413">
    <property type="entry name" value="lambda repressor-like DNA-binding domains"/>
    <property type="match status" value="1"/>
</dbReference>
<sequence>MIDPSRIQTSKDMSEQLRALFKEGRWSHRRLGEAAGLSPATVHAIVSGATELPRTGTLVAFVTACGQPKEPWIAARRRVADVTVTNPTREQLRRQVDQLRARAERAEAELGALLRNRTEVCSGPPVSGGGRP</sequence>
<name>A0A7W7DFS8_9ACTN</name>
<dbReference type="RefSeq" id="WP_184887768.1">
    <property type="nucleotide sequence ID" value="NZ_BOOV01000003.1"/>
</dbReference>
<dbReference type="InterPro" id="IPR010982">
    <property type="entry name" value="Lambda_DNA-bd_dom_sf"/>
</dbReference>
<dbReference type="Pfam" id="PF13560">
    <property type="entry name" value="HTH_31"/>
    <property type="match status" value="1"/>
</dbReference>
<feature type="coiled-coil region" evidence="1">
    <location>
        <begin position="89"/>
        <end position="116"/>
    </location>
</feature>
<comment type="caution">
    <text evidence="2">The sequence shown here is derived from an EMBL/GenBank/DDBJ whole genome shotgun (WGS) entry which is preliminary data.</text>
</comment>
<keyword evidence="1" id="KW-0175">Coiled coil</keyword>
<dbReference type="Proteomes" id="UP000542210">
    <property type="component" value="Unassembled WGS sequence"/>
</dbReference>
<proteinExistence type="predicted"/>
<protein>
    <submittedName>
        <fullName evidence="2">Transcriptional regulator with XRE-family HTH domain</fullName>
    </submittedName>
</protein>
<dbReference type="Gene3D" id="1.10.260.40">
    <property type="entry name" value="lambda repressor-like DNA-binding domains"/>
    <property type="match status" value="1"/>
</dbReference>
<dbReference type="EMBL" id="JACHND010000001">
    <property type="protein sequence ID" value="MBB4705811.1"/>
    <property type="molecule type" value="Genomic_DNA"/>
</dbReference>
<organism evidence="2 3">
    <name type="scientific">Sphaerisporangium siamense</name>
    <dbReference type="NCBI Taxonomy" id="795645"/>
    <lineage>
        <taxon>Bacteria</taxon>
        <taxon>Bacillati</taxon>
        <taxon>Actinomycetota</taxon>
        <taxon>Actinomycetes</taxon>
        <taxon>Streptosporangiales</taxon>
        <taxon>Streptosporangiaceae</taxon>
        <taxon>Sphaerisporangium</taxon>
    </lineage>
</organism>